<evidence type="ECO:0000256" key="2">
    <source>
        <dbReference type="ARBA" id="ARBA00010059"/>
    </source>
</evidence>
<feature type="compositionally biased region" description="Basic and acidic residues" evidence="5">
    <location>
        <begin position="305"/>
        <end position="320"/>
    </location>
</feature>
<keyword evidence="3" id="KW-0804">Transcription</keyword>
<evidence type="ECO:0000313" key="8">
    <source>
        <dbReference type="Proteomes" id="UP000274756"/>
    </source>
</evidence>
<comment type="subcellular location">
    <subcellularLocation>
        <location evidence="1">Nucleus</location>
    </subcellularLocation>
</comment>
<keyword evidence="4" id="KW-0539">Nucleus</keyword>
<dbReference type="WBParaSite" id="DME_0000509101-mRNA-1">
    <property type="protein sequence ID" value="DME_0000509101-mRNA-1"/>
    <property type="gene ID" value="DME_0000509101"/>
</dbReference>
<evidence type="ECO:0000256" key="1">
    <source>
        <dbReference type="ARBA" id="ARBA00004123"/>
    </source>
</evidence>
<evidence type="ECO:0000256" key="3">
    <source>
        <dbReference type="ARBA" id="ARBA00023163"/>
    </source>
</evidence>
<reference evidence="9" key="1">
    <citation type="submission" date="2017-02" db="UniProtKB">
        <authorList>
            <consortium name="WormBaseParasite"/>
        </authorList>
    </citation>
    <scope>IDENTIFICATION</scope>
</reference>
<keyword evidence="8" id="KW-1185">Reference proteome</keyword>
<dbReference type="SMART" id="SM01371">
    <property type="entry name" value="TFIIA"/>
    <property type="match status" value="1"/>
</dbReference>
<feature type="compositionally biased region" description="Acidic residues" evidence="5">
    <location>
        <begin position="291"/>
        <end position="304"/>
    </location>
</feature>
<dbReference type="Proteomes" id="UP000038040">
    <property type="component" value="Unplaced"/>
</dbReference>
<accession>A0A0N4UCT2</accession>
<evidence type="ECO:0000256" key="4">
    <source>
        <dbReference type="ARBA" id="ARBA00023242"/>
    </source>
</evidence>
<dbReference type="PANTHER" id="PTHR12694:SF8">
    <property type="entry name" value="TRANSCRIPTION INITIATION FACTOR IIA SUBUNIT 1"/>
    <property type="match status" value="1"/>
</dbReference>
<dbReference type="Gene3D" id="1.10.287.100">
    <property type="match status" value="1"/>
</dbReference>
<reference evidence="6 8" key="2">
    <citation type="submission" date="2018-11" db="EMBL/GenBank/DDBJ databases">
        <authorList>
            <consortium name="Pathogen Informatics"/>
        </authorList>
    </citation>
    <scope>NUCLEOTIDE SEQUENCE [LARGE SCALE GENOMIC DNA]</scope>
</reference>
<proteinExistence type="inferred from homology"/>
<dbReference type="Gene3D" id="2.30.18.10">
    <property type="entry name" value="Transcription factor IIA (TFIIA), beta-barrel domain"/>
    <property type="match status" value="1"/>
</dbReference>
<dbReference type="InterPro" id="IPR004855">
    <property type="entry name" value="TFIIA_asu/bsu"/>
</dbReference>
<dbReference type="STRING" id="318479.A0A0N4UCT2"/>
<dbReference type="CDD" id="cd07976">
    <property type="entry name" value="TFIIA_alpha_beta_like"/>
    <property type="match status" value="2"/>
</dbReference>
<evidence type="ECO:0000313" key="6">
    <source>
        <dbReference type="EMBL" id="VDN58917.1"/>
    </source>
</evidence>
<dbReference type="InterPro" id="IPR009088">
    <property type="entry name" value="TFIIA_b-brl"/>
</dbReference>
<evidence type="ECO:0000313" key="7">
    <source>
        <dbReference type="Proteomes" id="UP000038040"/>
    </source>
</evidence>
<protein>
    <submittedName>
        <fullName evidence="9">Transcription initiation factor IIA subunit 1</fullName>
    </submittedName>
</protein>
<dbReference type="GO" id="GO:0006367">
    <property type="term" value="P:transcription initiation at RNA polymerase II promoter"/>
    <property type="evidence" value="ECO:0007669"/>
    <property type="project" value="InterPro"/>
</dbReference>
<name>A0A0N4UCT2_DRAME</name>
<feature type="compositionally biased region" description="Acidic residues" evidence="5">
    <location>
        <begin position="321"/>
        <end position="342"/>
    </location>
</feature>
<dbReference type="PANTHER" id="PTHR12694">
    <property type="entry name" value="TRANSCRIPTION INITIATION FACTOR IIA SUBUNIT 1"/>
    <property type="match status" value="1"/>
</dbReference>
<dbReference type="OrthoDB" id="6275927at2759"/>
<dbReference type="GO" id="GO:0005672">
    <property type="term" value="C:transcription factor TFIIA complex"/>
    <property type="evidence" value="ECO:0007669"/>
    <property type="project" value="InterPro"/>
</dbReference>
<sequence>MAIGWSLNLGAEGDNLSVVDIYKSVINDVINQVRESFLDENIDIDVLQQLKKEWEEKLINSGSIDWEGTRQIQPPPIRQAKPQVVGTTQSVPSTNTAVRILQSGQSLLVQQPSSSQVPQATVVMQTTSQSVQRPVQQVQYINTNNLPITAADASTFQQVVQRQQMGQPTQTISAIQPNMIAFHAGPPKFVQQANPPQYLMHTNGGLMIVHPNGQQLPVTLGTGAVLQHGRVHPSQINLKMESGLSQLDGSSHFSDIAGPSKSSKQNVFLKTRSGVVKLQQTDGAGRISDSSSDEDDIDEDEDDDPLRRIADRIGDDRSVSDEEQIVEEDPLNSGDDQSDDDDVDKLFEAENLVMCQFEKVHRARNKWKFTLKDGIMHIHGKDHCFQRCCGEAEW</sequence>
<gene>
    <name evidence="6" type="ORF">DME_LOCUS8890</name>
</gene>
<dbReference type="EMBL" id="UYYG01001173">
    <property type="protein sequence ID" value="VDN58917.1"/>
    <property type="molecule type" value="Genomic_DNA"/>
</dbReference>
<comment type="similarity">
    <text evidence="2">Belongs to the TFIIA subunit 1 family.</text>
</comment>
<evidence type="ECO:0000256" key="5">
    <source>
        <dbReference type="SAM" id="MobiDB-lite"/>
    </source>
</evidence>
<organism evidence="7 9">
    <name type="scientific">Dracunculus medinensis</name>
    <name type="common">Guinea worm</name>
    <dbReference type="NCBI Taxonomy" id="318479"/>
    <lineage>
        <taxon>Eukaryota</taxon>
        <taxon>Metazoa</taxon>
        <taxon>Ecdysozoa</taxon>
        <taxon>Nematoda</taxon>
        <taxon>Chromadorea</taxon>
        <taxon>Rhabditida</taxon>
        <taxon>Spirurina</taxon>
        <taxon>Dracunculoidea</taxon>
        <taxon>Dracunculidae</taxon>
        <taxon>Dracunculus</taxon>
    </lineage>
</organism>
<evidence type="ECO:0000313" key="9">
    <source>
        <dbReference type="WBParaSite" id="DME_0000509101-mRNA-1"/>
    </source>
</evidence>
<dbReference type="Pfam" id="PF03153">
    <property type="entry name" value="TFIIA"/>
    <property type="match status" value="1"/>
</dbReference>
<dbReference type="Proteomes" id="UP000274756">
    <property type="component" value="Unassembled WGS sequence"/>
</dbReference>
<dbReference type="SUPFAM" id="SSF47396">
    <property type="entry name" value="Transcription factor IIA (TFIIA), alpha-helical domain"/>
    <property type="match status" value="1"/>
</dbReference>
<feature type="region of interest" description="Disordered" evidence="5">
    <location>
        <begin position="279"/>
        <end position="342"/>
    </location>
</feature>
<dbReference type="SUPFAM" id="SSF50784">
    <property type="entry name" value="Transcription factor IIA (TFIIA), beta-barrel domain"/>
    <property type="match status" value="1"/>
</dbReference>
<dbReference type="AlphaFoldDB" id="A0A0N4UCT2"/>